<feature type="domain" description="AB hydrolase-1" evidence="1">
    <location>
        <begin position="27"/>
        <end position="275"/>
    </location>
</feature>
<dbReference type="PANTHER" id="PTHR43433:SF5">
    <property type="entry name" value="AB HYDROLASE-1 DOMAIN-CONTAINING PROTEIN"/>
    <property type="match status" value="1"/>
</dbReference>
<protein>
    <submittedName>
        <fullName evidence="2">Alpha/beta fold hydrolase</fullName>
    </submittedName>
</protein>
<sequence>MSEDKFVELKTGVNLCYRDYGKSSGDPILLVIGLGFQLIHWPGELIETLCQNGHRVITFDNRDSGRSSRIDGPEPSLWQKLTGKAPKGAYGLDDMAEDAMQLLDHLDLDRAHVAGMSMGGMIAQVIAARYPERVKSLISIFSTTGARNVGQPVPRLMLHFAKPTEKSREAYIAWNLKTIKLAGGPGFPSDPEANRELFRQAWDRGAPDLVHAMSRQVGAIFKSGDRTNQVKTIQAPTLVIHGDRDPLVTPSGGDATAKAIPNAQHVVIPEMGHEISPALVPKLAELMLGHTRQHTE</sequence>
<accession>A0ABV8QKU7</accession>
<evidence type="ECO:0000313" key="2">
    <source>
        <dbReference type="EMBL" id="MFC4260946.1"/>
    </source>
</evidence>
<evidence type="ECO:0000259" key="1">
    <source>
        <dbReference type="Pfam" id="PF00561"/>
    </source>
</evidence>
<dbReference type="GO" id="GO:0016787">
    <property type="term" value="F:hydrolase activity"/>
    <property type="evidence" value="ECO:0007669"/>
    <property type="project" value="UniProtKB-KW"/>
</dbReference>
<dbReference type="PANTHER" id="PTHR43433">
    <property type="entry name" value="HYDROLASE, ALPHA/BETA FOLD FAMILY PROTEIN"/>
    <property type="match status" value="1"/>
</dbReference>
<proteinExistence type="predicted"/>
<dbReference type="Proteomes" id="UP001595798">
    <property type="component" value="Unassembled WGS sequence"/>
</dbReference>
<reference evidence="3" key="1">
    <citation type="journal article" date="2019" name="Int. J. Syst. Evol. Microbiol.">
        <title>The Global Catalogue of Microorganisms (GCM) 10K type strain sequencing project: providing services to taxonomists for standard genome sequencing and annotation.</title>
        <authorList>
            <consortium name="The Broad Institute Genomics Platform"/>
            <consortium name="The Broad Institute Genome Sequencing Center for Infectious Disease"/>
            <person name="Wu L."/>
            <person name="Ma J."/>
        </authorList>
    </citation>
    <scope>NUCLEOTIDE SEQUENCE [LARGE SCALE GENOMIC DNA]</scope>
    <source>
        <strain evidence="3">CECT 7297</strain>
    </source>
</reference>
<dbReference type="InterPro" id="IPR029058">
    <property type="entry name" value="AB_hydrolase_fold"/>
</dbReference>
<keyword evidence="3" id="KW-1185">Reference proteome</keyword>
<dbReference type="RefSeq" id="WP_379889991.1">
    <property type="nucleotide sequence ID" value="NZ_JBHSDI010000062.1"/>
</dbReference>
<dbReference type="EMBL" id="JBHSDI010000062">
    <property type="protein sequence ID" value="MFC4260946.1"/>
    <property type="molecule type" value="Genomic_DNA"/>
</dbReference>
<dbReference type="SUPFAM" id="SSF53474">
    <property type="entry name" value="alpha/beta-Hydrolases"/>
    <property type="match status" value="1"/>
</dbReference>
<gene>
    <name evidence="2" type="ORF">ACFOZ5_18150</name>
</gene>
<dbReference type="Gene3D" id="3.40.50.1820">
    <property type="entry name" value="alpha/beta hydrolase"/>
    <property type="match status" value="1"/>
</dbReference>
<dbReference type="Pfam" id="PF00561">
    <property type="entry name" value="Abhydrolase_1"/>
    <property type="match status" value="1"/>
</dbReference>
<name>A0ABV8QKU7_9GAMM</name>
<comment type="caution">
    <text evidence="2">The sequence shown here is derived from an EMBL/GenBank/DDBJ whole genome shotgun (WGS) entry which is preliminary data.</text>
</comment>
<keyword evidence="2" id="KW-0378">Hydrolase</keyword>
<dbReference type="InterPro" id="IPR000073">
    <property type="entry name" value="AB_hydrolase_1"/>
</dbReference>
<dbReference type="InterPro" id="IPR050471">
    <property type="entry name" value="AB_hydrolase"/>
</dbReference>
<evidence type="ECO:0000313" key="3">
    <source>
        <dbReference type="Proteomes" id="UP001595798"/>
    </source>
</evidence>
<organism evidence="2 3">
    <name type="scientific">Marinobacter lacisalsi</name>
    <dbReference type="NCBI Taxonomy" id="475979"/>
    <lineage>
        <taxon>Bacteria</taxon>
        <taxon>Pseudomonadati</taxon>
        <taxon>Pseudomonadota</taxon>
        <taxon>Gammaproteobacteria</taxon>
        <taxon>Pseudomonadales</taxon>
        <taxon>Marinobacteraceae</taxon>
        <taxon>Marinobacter</taxon>
    </lineage>
</organism>